<evidence type="ECO:0000313" key="6">
    <source>
        <dbReference type="EMBL" id="KAL0181954.1"/>
    </source>
</evidence>
<evidence type="ECO:0000313" key="7">
    <source>
        <dbReference type="Proteomes" id="UP001529510"/>
    </source>
</evidence>
<dbReference type="Gene3D" id="3.40.50.2300">
    <property type="match status" value="1"/>
</dbReference>
<keyword evidence="4" id="KW-0472">Membrane</keyword>
<dbReference type="InterPro" id="IPR028082">
    <property type="entry name" value="Peripla_BP_I"/>
</dbReference>
<keyword evidence="3" id="KW-1133">Transmembrane helix</keyword>
<keyword evidence="7" id="KW-1185">Reference proteome</keyword>
<proteinExistence type="predicted"/>
<gene>
    <name evidence="6" type="ORF">M9458_021329</name>
</gene>
<protein>
    <recommendedName>
        <fullName evidence="5">Receptor ligand binding region domain-containing protein</fullName>
    </recommendedName>
</protein>
<dbReference type="EMBL" id="JAMKFB020000010">
    <property type="protein sequence ID" value="KAL0181954.1"/>
    <property type="molecule type" value="Genomic_DNA"/>
</dbReference>
<dbReference type="InterPro" id="IPR001828">
    <property type="entry name" value="ANF_lig-bd_rcpt"/>
</dbReference>
<sequence>MAMQNPQTSQADLIFSLLSMNNWYDVSLVMCQQMNISDFVFLLHNNSKFHLGTVLKLSTNSSSKSDFQMSLQVQLESIKDSTSTIVTFGCDIRDIRRIFTTIAKFGLILPDYHWIIGDSQNVEELRTEGLPMGLLAHGRMGEPSLDHYVQDALEMVARAVGSAATVSPELALIPGVTNCLARLETKNLTSGNFLSR</sequence>
<comment type="subcellular location">
    <subcellularLocation>
        <location evidence="1">Membrane</location>
    </subcellularLocation>
</comment>
<dbReference type="GO" id="GO:0016020">
    <property type="term" value="C:membrane"/>
    <property type="evidence" value="ECO:0007669"/>
    <property type="project" value="UniProtKB-SubCell"/>
</dbReference>
<dbReference type="FunFam" id="3.40.50.2300:FF:000128">
    <property type="entry name" value="Glutamate ionotropic receptor NMDA type subunit 3A"/>
    <property type="match status" value="1"/>
</dbReference>
<evidence type="ECO:0000259" key="5">
    <source>
        <dbReference type="Pfam" id="PF01094"/>
    </source>
</evidence>
<dbReference type="AlphaFoldDB" id="A0ABD0Q6Q0"/>
<reference evidence="6 7" key="1">
    <citation type="submission" date="2024-05" db="EMBL/GenBank/DDBJ databases">
        <title>Genome sequencing and assembly of Indian major carp, Cirrhinus mrigala (Hamilton, 1822).</title>
        <authorList>
            <person name="Mohindra V."/>
            <person name="Chowdhury L.M."/>
            <person name="Lal K."/>
            <person name="Jena J.K."/>
        </authorList>
    </citation>
    <scope>NUCLEOTIDE SEQUENCE [LARGE SCALE GENOMIC DNA]</scope>
    <source>
        <strain evidence="6">CM1030</strain>
        <tissue evidence="6">Blood</tissue>
    </source>
</reference>
<evidence type="ECO:0000256" key="4">
    <source>
        <dbReference type="ARBA" id="ARBA00023136"/>
    </source>
</evidence>
<dbReference type="Proteomes" id="UP001529510">
    <property type="component" value="Unassembled WGS sequence"/>
</dbReference>
<dbReference type="Pfam" id="PF01094">
    <property type="entry name" value="ANF_receptor"/>
    <property type="match status" value="1"/>
</dbReference>
<evidence type="ECO:0000256" key="3">
    <source>
        <dbReference type="ARBA" id="ARBA00022989"/>
    </source>
</evidence>
<keyword evidence="2" id="KW-0812">Transmembrane</keyword>
<accession>A0ABD0Q6Q0</accession>
<feature type="domain" description="Receptor ligand binding region" evidence="5">
    <location>
        <begin position="5"/>
        <end position="180"/>
    </location>
</feature>
<evidence type="ECO:0000256" key="1">
    <source>
        <dbReference type="ARBA" id="ARBA00004370"/>
    </source>
</evidence>
<evidence type="ECO:0000256" key="2">
    <source>
        <dbReference type="ARBA" id="ARBA00022692"/>
    </source>
</evidence>
<dbReference type="SUPFAM" id="SSF53822">
    <property type="entry name" value="Periplasmic binding protein-like I"/>
    <property type="match status" value="1"/>
</dbReference>
<comment type="caution">
    <text evidence="6">The sequence shown here is derived from an EMBL/GenBank/DDBJ whole genome shotgun (WGS) entry which is preliminary data.</text>
</comment>
<organism evidence="6 7">
    <name type="scientific">Cirrhinus mrigala</name>
    <name type="common">Mrigala</name>
    <dbReference type="NCBI Taxonomy" id="683832"/>
    <lineage>
        <taxon>Eukaryota</taxon>
        <taxon>Metazoa</taxon>
        <taxon>Chordata</taxon>
        <taxon>Craniata</taxon>
        <taxon>Vertebrata</taxon>
        <taxon>Euteleostomi</taxon>
        <taxon>Actinopterygii</taxon>
        <taxon>Neopterygii</taxon>
        <taxon>Teleostei</taxon>
        <taxon>Ostariophysi</taxon>
        <taxon>Cypriniformes</taxon>
        <taxon>Cyprinidae</taxon>
        <taxon>Labeoninae</taxon>
        <taxon>Labeonini</taxon>
        <taxon>Cirrhinus</taxon>
    </lineage>
</organism>
<name>A0ABD0Q6Q0_CIRMR</name>